<proteinExistence type="predicted"/>
<dbReference type="OrthoDB" id="6137646at2759"/>
<protein>
    <recommendedName>
        <fullName evidence="3">Reverse transcriptase domain-containing protein</fullName>
    </recommendedName>
</protein>
<dbReference type="Proteomes" id="UP000507470">
    <property type="component" value="Unassembled WGS sequence"/>
</dbReference>
<reference evidence="1 2" key="1">
    <citation type="submission" date="2020-06" db="EMBL/GenBank/DDBJ databases">
        <authorList>
            <person name="Li R."/>
            <person name="Bekaert M."/>
        </authorList>
    </citation>
    <scope>NUCLEOTIDE SEQUENCE [LARGE SCALE GENOMIC DNA]</scope>
    <source>
        <strain evidence="2">wild</strain>
    </source>
</reference>
<dbReference type="EMBL" id="CACVKT020004431">
    <property type="protein sequence ID" value="CAC5390001.1"/>
    <property type="molecule type" value="Genomic_DNA"/>
</dbReference>
<organism evidence="1 2">
    <name type="scientific">Mytilus coruscus</name>
    <name type="common">Sea mussel</name>
    <dbReference type="NCBI Taxonomy" id="42192"/>
    <lineage>
        <taxon>Eukaryota</taxon>
        <taxon>Metazoa</taxon>
        <taxon>Spiralia</taxon>
        <taxon>Lophotrochozoa</taxon>
        <taxon>Mollusca</taxon>
        <taxon>Bivalvia</taxon>
        <taxon>Autobranchia</taxon>
        <taxon>Pteriomorphia</taxon>
        <taxon>Mytilida</taxon>
        <taxon>Mytiloidea</taxon>
        <taxon>Mytilidae</taxon>
        <taxon>Mytilinae</taxon>
        <taxon>Mytilus</taxon>
    </lineage>
</organism>
<name>A0A6J8C387_MYTCO</name>
<accession>A0A6J8C387</accession>
<gene>
    <name evidence="1" type="ORF">MCOR_25129</name>
</gene>
<dbReference type="AlphaFoldDB" id="A0A6J8C387"/>
<evidence type="ECO:0008006" key="3">
    <source>
        <dbReference type="Google" id="ProtNLM"/>
    </source>
</evidence>
<evidence type="ECO:0000313" key="1">
    <source>
        <dbReference type="EMBL" id="CAC5390001.1"/>
    </source>
</evidence>
<evidence type="ECO:0000313" key="2">
    <source>
        <dbReference type="Proteomes" id="UP000507470"/>
    </source>
</evidence>
<keyword evidence="2" id="KW-1185">Reference proteome</keyword>
<sequence>MDREYYRDKTFKMLHDEMFHEVTDKKRDKQTSTMIKRILDKHKTELCKEEMDYILNSKFSESYFYGLPKIHKSEEISNAVSEQNSEYIELLSPDDFKFRTIGGGPNSVTQNLNHFKDIVLKPLCREVPSFIRDDLDFSNHLPRTVNPELITFDIASLYTNIPHDS</sequence>